<feature type="domain" description="RDRP C-terminal head" evidence="13">
    <location>
        <begin position="1006"/>
        <end position="1086"/>
    </location>
</feature>
<keyword evidence="5 9" id="KW-0694">RNA-binding</keyword>
<feature type="domain" description="RDRP core" evidence="11">
    <location>
        <begin position="345"/>
        <end position="960"/>
    </location>
</feature>
<evidence type="ECO:0000256" key="1">
    <source>
        <dbReference type="ARBA" id="ARBA00005762"/>
    </source>
</evidence>
<accession>A0ABR0D6M6</accession>
<keyword evidence="3 9" id="KW-0808">Transferase</keyword>
<dbReference type="InterPro" id="IPR007855">
    <property type="entry name" value="RDRP"/>
</dbReference>
<comment type="similarity">
    <text evidence="1 9">Belongs to the RdRP family.</text>
</comment>
<evidence type="ECO:0000259" key="12">
    <source>
        <dbReference type="Pfam" id="PF26249"/>
    </source>
</evidence>
<evidence type="ECO:0000256" key="7">
    <source>
        <dbReference type="ARBA" id="ARBA00048744"/>
    </source>
</evidence>
<feature type="domain" description="RDRP3-5 N-terminal" evidence="12">
    <location>
        <begin position="5"/>
        <end position="71"/>
    </location>
</feature>
<dbReference type="EC" id="2.7.7.48" evidence="9"/>
<keyword evidence="4 9" id="KW-0548">Nucleotidyltransferase</keyword>
<name>A0ABR0D6M6_9LAMI</name>
<dbReference type="Pfam" id="PF05183">
    <property type="entry name" value="RdRP"/>
    <property type="match status" value="1"/>
</dbReference>
<dbReference type="PANTHER" id="PTHR23079:SF55">
    <property type="entry name" value="RNA-DIRECTED RNA POLYMERASE"/>
    <property type="match status" value="1"/>
</dbReference>
<reference evidence="14 15" key="1">
    <citation type="journal article" date="2023" name="bioRxiv">
        <title>Genome report: Whole genome sequence and annotation of Penstemon davidsonii.</title>
        <authorList>
            <person name="Ostevik K.L."/>
            <person name="Alabady M."/>
            <person name="Zhang M."/>
            <person name="Rausher M.D."/>
        </authorList>
    </citation>
    <scope>NUCLEOTIDE SEQUENCE [LARGE SCALE GENOMIC DNA]</scope>
    <source>
        <strain evidence="14">DNT005</strain>
        <tissue evidence="14">Whole leaf</tissue>
    </source>
</reference>
<evidence type="ECO:0000256" key="3">
    <source>
        <dbReference type="ARBA" id="ARBA00022679"/>
    </source>
</evidence>
<keyword evidence="2 9" id="KW-0696">RNA-directed RNA polymerase</keyword>
<evidence type="ECO:0000256" key="10">
    <source>
        <dbReference type="SAM" id="MobiDB-lite"/>
    </source>
</evidence>
<comment type="caution">
    <text evidence="14">The sequence shown here is derived from an EMBL/GenBank/DDBJ whole genome shotgun (WGS) entry which is preliminary data.</text>
</comment>
<dbReference type="InterPro" id="IPR057596">
    <property type="entry name" value="RDRP_core"/>
</dbReference>
<organism evidence="14 15">
    <name type="scientific">Penstemon davidsonii</name>
    <dbReference type="NCBI Taxonomy" id="160366"/>
    <lineage>
        <taxon>Eukaryota</taxon>
        <taxon>Viridiplantae</taxon>
        <taxon>Streptophyta</taxon>
        <taxon>Embryophyta</taxon>
        <taxon>Tracheophyta</taxon>
        <taxon>Spermatophyta</taxon>
        <taxon>Magnoliopsida</taxon>
        <taxon>eudicotyledons</taxon>
        <taxon>Gunneridae</taxon>
        <taxon>Pentapetalae</taxon>
        <taxon>asterids</taxon>
        <taxon>lamiids</taxon>
        <taxon>Lamiales</taxon>
        <taxon>Plantaginaceae</taxon>
        <taxon>Cheloneae</taxon>
        <taxon>Penstemon</taxon>
    </lineage>
</organism>
<dbReference type="InterPro" id="IPR058752">
    <property type="entry name" value="RDRP_C_head"/>
</dbReference>
<comment type="catalytic activity">
    <reaction evidence="7 9">
        <text>RNA(n) + a ribonucleoside 5'-triphosphate = RNA(n+1) + diphosphate</text>
        <dbReference type="Rhea" id="RHEA:21248"/>
        <dbReference type="Rhea" id="RHEA-COMP:14527"/>
        <dbReference type="Rhea" id="RHEA-COMP:17342"/>
        <dbReference type="ChEBI" id="CHEBI:33019"/>
        <dbReference type="ChEBI" id="CHEBI:61557"/>
        <dbReference type="ChEBI" id="CHEBI:140395"/>
        <dbReference type="EC" id="2.7.7.48"/>
    </reaction>
</comment>
<dbReference type="Pfam" id="PF26253">
    <property type="entry name" value="RdRP_head"/>
    <property type="match status" value="1"/>
</dbReference>
<dbReference type="Proteomes" id="UP001291926">
    <property type="component" value="Unassembled WGS sequence"/>
</dbReference>
<proteinExistence type="inferred from homology"/>
<evidence type="ECO:0000256" key="6">
    <source>
        <dbReference type="ARBA" id="ARBA00023158"/>
    </source>
</evidence>
<keyword evidence="6 9" id="KW-0943">RNA-mediated gene silencing</keyword>
<dbReference type="Pfam" id="PF26249">
    <property type="entry name" value="4HB_RdRP3_N"/>
    <property type="match status" value="1"/>
</dbReference>
<evidence type="ECO:0000313" key="15">
    <source>
        <dbReference type="Proteomes" id="UP001291926"/>
    </source>
</evidence>
<dbReference type="InterPro" id="IPR058697">
    <property type="entry name" value="RDRP3-5_N"/>
</dbReference>
<evidence type="ECO:0000259" key="13">
    <source>
        <dbReference type="Pfam" id="PF26253"/>
    </source>
</evidence>
<feature type="region of interest" description="Disordered" evidence="10">
    <location>
        <begin position="76"/>
        <end position="104"/>
    </location>
</feature>
<evidence type="ECO:0000256" key="5">
    <source>
        <dbReference type="ARBA" id="ARBA00022884"/>
    </source>
</evidence>
<evidence type="ECO:0000313" key="14">
    <source>
        <dbReference type="EMBL" id="KAK4484862.1"/>
    </source>
</evidence>
<evidence type="ECO:0000259" key="11">
    <source>
        <dbReference type="Pfam" id="PF05183"/>
    </source>
</evidence>
<comment type="function">
    <text evidence="8 9">Probably involved in the RNA silencing pathway and required for the generation of small interfering RNAs (siRNAs).</text>
</comment>
<gene>
    <name evidence="14" type="ORF">RD792_007462</name>
</gene>
<evidence type="ECO:0000256" key="4">
    <source>
        <dbReference type="ARBA" id="ARBA00022695"/>
    </source>
</evidence>
<dbReference type="EMBL" id="JAYDYQ010002533">
    <property type="protein sequence ID" value="KAK4484862.1"/>
    <property type="molecule type" value="Genomic_DNA"/>
</dbReference>
<evidence type="ECO:0000256" key="9">
    <source>
        <dbReference type="RuleBase" id="RU363098"/>
    </source>
</evidence>
<feature type="compositionally biased region" description="Low complexity" evidence="10">
    <location>
        <begin position="76"/>
        <end position="91"/>
    </location>
</feature>
<protein>
    <recommendedName>
        <fullName evidence="9">RNA-dependent RNA polymerase</fullName>
        <ecNumber evidence="9">2.7.7.48</ecNumber>
    </recommendedName>
</protein>
<feature type="compositionally biased region" description="Polar residues" evidence="10">
    <location>
        <begin position="92"/>
        <end position="104"/>
    </location>
</feature>
<evidence type="ECO:0000256" key="2">
    <source>
        <dbReference type="ARBA" id="ARBA00022484"/>
    </source>
</evidence>
<sequence length="1109" mass="125484">MENQVTLPEKVKRMVEKICEEQDKPPIDKYSQQLLSVIGEENALGILKTISGRRITKSFGGFINHLVKKEHPAQYAALRSSPSKRPSSASPFTSPQKISRGSLQSPLLNSQMNSTVSTLHRSDPHNFIRQLSFENDTEQRIGPSAQHQLVNSQMNSTLSTLHRSDPHNFIRQLSFENDTEQRIGPSAQHQLLNSQMNSAVSTLHRSDPHNIIRQLSFEDDTEQCLGPGAQHQLSFTDELKDKTKSMAISEQMIILSKLEYRKLFLVLSYCGGKKLEDVVTVDGANDILSKADLAMSDFESDIWNKYGKYRVDEYKSNTVDRSQYYDWDSGKTHLYYCDVRADGKYHFKGPYLNGPRTHLQRSLGDDNILIVKFLEGSTYSMDSIVDEGIIVVFKDERKKVKKNLTEKEKKASSATIKCYFVHTDIAALNINDQNYDIRGKSISNARRLFMHVHMVPTLEKYMARFSLILSKTIKLQIDLGAVQIIEIDDIYFRDGNGSIMHDEEGNALMHTDGTGFISEDLAMKCPKDFTAAMYITDNSFEKNNEFVGSGDLPCQERGAKARNNEPPLLIQCRLFYYGCAVKGTLLVNKKLEQGTIQVRPSMIKVRKDETLANEETFNSLEIVAVRPGRTTLSKNLIALLSYGGVPEKFFLNLLTNALEDTSNVYSNRRAALRVAANHDGLEYGFVAQRMISSGIPLNEPYLQLCLSKLQRDGKGKLKEGKIPIGDCFYLMGTADPTGVLNYDEVSVILENGQISGQVLVYRHPGLHFGDIHVMKAVYVKELEEVVGNSKYGIFFSTKGWRSAPYEMATGDFDGDMYWVSRNPELLKEFTANEPWKRVHMTQDSNSRKLPDSPAELECKLFRLFLEASKPSFNMATACHSWLSYMDRLLTLKDNCASEKDGLKKKMIQLIDIYYDALDAPKSGKRVKVPSSLIADMYPHHMGRGAESSYHSTSILGQIHDIVEKLKDEPGPKQEIWKLPCFDIAIPEGYVNMWKVRYDEYRGEMSKALDPKHEFKNAAANEVIKKYKQLLYDAADMEESTKSTEMIYEEALAVYHVTYDYAISRGEIGKCNFAWKVAGSALCNIYAWKLAGPKEIPLVILPSVLRDLLN</sequence>
<evidence type="ECO:0000256" key="8">
    <source>
        <dbReference type="ARBA" id="ARBA00093763"/>
    </source>
</evidence>
<keyword evidence="15" id="KW-1185">Reference proteome</keyword>
<dbReference type="PANTHER" id="PTHR23079">
    <property type="entry name" value="RNA-DEPENDENT RNA POLYMERASE"/>
    <property type="match status" value="1"/>
</dbReference>